<protein>
    <submittedName>
        <fullName evidence="2">Response regulator receiver protein</fullName>
    </submittedName>
</protein>
<dbReference type="EMBL" id="CP000927">
    <property type="protein sequence ID" value="ABZ71586.1"/>
    <property type="molecule type" value="Genomic_DNA"/>
</dbReference>
<feature type="domain" description="HTH luxR-type" evidence="1">
    <location>
        <begin position="35"/>
        <end position="64"/>
    </location>
</feature>
<dbReference type="AlphaFoldDB" id="B0SVW8"/>
<reference evidence="2" key="1">
    <citation type="submission" date="2008-01" db="EMBL/GenBank/DDBJ databases">
        <title>Complete sequence of chromosome of Caulobacter sp. K31.</title>
        <authorList>
            <consortium name="US DOE Joint Genome Institute"/>
            <person name="Copeland A."/>
            <person name="Lucas S."/>
            <person name="Lapidus A."/>
            <person name="Barry K."/>
            <person name="Glavina del Rio T."/>
            <person name="Dalin E."/>
            <person name="Tice H."/>
            <person name="Pitluck S."/>
            <person name="Bruce D."/>
            <person name="Goodwin L."/>
            <person name="Thompson L.S."/>
            <person name="Brettin T."/>
            <person name="Detter J.C."/>
            <person name="Han C."/>
            <person name="Schmutz J."/>
            <person name="Larimer F."/>
            <person name="Land M."/>
            <person name="Hauser L."/>
            <person name="Kyrpides N."/>
            <person name="Kim E."/>
            <person name="Stephens C."/>
            <person name="Richardson P."/>
        </authorList>
    </citation>
    <scope>NUCLEOTIDE SEQUENCE [LARGE SCALE GENOMIC DNA]</scope>
    <source>
        <strain evidence="2">K31</strain>
    </source>
</reference>
<dbReference type="SUPFAM" id="SSF55874">
    <property type="entry name" value="ATPase domain of HSP90 chaperone/DNA topoisomerase II/histidine kinase"/>
    <property type="match status" value="1"/>
</dbReference>
<dbReference type="GO" id="GO:0006355">
    <property type="term" value="P:regulation of DNA-templated transcription"/>
    <property type="evidence" value="ECO:0007669"/>
    <property type="project" value="InterPro"/>
</dbReference>
<accession>B0SVW8</accession>
<dbReference type="STRING" id="366602.Caul_2459"/>
<gene>
    <name evidence="2" type="ordered locus">Caul_2459</name>
</gene>
<dbReference type="InterPro" id="IPR036890">
    <property type="entry name" value="HATPase_C_sf"/>
</dbReference>
<dbReference type="Gene3D" id="3.30.565.10">
    <property type="entry name" value="Histidine kinase-like ATPase, C-terminal domain"/>
    <property type="match status" value="1"/>
</dbReference>
<dbReference type="GO" id="GO:0003677">
    <property type="term" value="F:DNA binding"/>
    <property type="evidence" value="ECO:0007669"/>
    <property type="project" value="InterPro"/>
</dbReference>
<dbReference type="InterPro" id="IPR016032">
    <property type="entry name" value="Sig_transdc_resp-reg_C-effctor"/>
</dbReference>
<name>B0SVW8_CAUSK</name>
<dbReference type="KEGG" id="cak:Caul_2459"/>
<dbReference type="eggNOG" id="COG4566">
    <property type="taxonomic scope" value="Bacteria"/>
</dbReference>
<dbReference type="SUPFAM" id="SSF46894">
    <property type="entry name" value="C-terminal effector domain of the bipartite response regulators"/>
    <property type="match status" value="1"/>
</dbReference>
<organism evidence="2">
    <name type="scientific">Caulobacter sp. (strain K31)</name>
    <dbReference type="NCBI Taxonomy" id="366602"/>
    <lineage>
        <taxon>Bacteria</taxon>
        <taxon>Pseudomonadati</taxon>
        <taxon>Pseudomonadota</taxon>
        <taxon>Alphaproteobacteria</taxon>
        <taxon>Caulobacterales</taxon>
        <taxon>Caulobacteraceae</taxon>
        <taxon>Caulobacter</taxon>
    </lineage>
</organism>
<sequence>MGLGLSIRRAIVVVNGGRTWHEPSPGGGSRFQFTLGVSPRTVEVHRADLMSKLQVKSLSEALRITFAAGLQGEI</sequence>
<dbReference type="Gene3D" id="1.10.10.10">
    <property type="entry name" value="Winged helix-like DNA-binding domain superfamily/Winged helix DNA-binding domain"/>
    <property type="match status" value="1"/>
</dbReference>
<dbReference type="InterPro" id="IPR036388">
    <property type="entry name" value="WH-like_DNA-bd_sf"/>
</dbReference>
<proteinExistence type="predicted"/>
<evidence type="ECO:0000259" key="1">
    <source>
        <dbReference type="Pfam" id="PF00196"/>
    </source>
</evidence>
<dbReference type="InterPro" id="IPR000792">
    <property type="entry name" value="Tscrpt_reg_LuxR_C"/>
</dbReference>
<evidence type="ECO:0000313" key="2">
    <source>
        <dbReference type="EMBL" id="ABZ71586.1"/>
    </source>
</evidence>
<dbReference type="HOGENOM" id="CLU_2680950_0_0_5"/>
<dbReference type="Pfam" id="PF00196">
    <property type="entry name" value="GerE"/>
    <property type="match status" value="1"/>
</dbReference>